<dbReference type="Pfam" id="PF16220">
    <property type="entry name" value="DUF4880"/>
    <property type="match status" value="1"/>
</dbReference>
<dbReference type="EMBL" id="CATKSH010000005">
    <property type="protein sequence ID" value="CAI9120368.1"/>
    <property type="molecule type" value="Genomic_DNA"/>
</dbReference>
<evidence type="ECO:0000313" key="5">
    <source>
        <dbReference type="Proteomes" id="UP001176960"/>
    </source>
</evidence>
<dbReference type="InterPro" id="IPR012373">
    <property type="entry name" value="Ferrdict_sens_TM"/>
</dbReference>
<dbReference type="PANTHER" id="PTHR30273:SF2">
    <property type="entry name" value="PROTEIN FECR"/>
    <property type="match status" value="1"/>
</dbReference>
<evidence type="ECO:0000259" key="2">
    <source>
        <dbReference type="Pfam" id="PF04773"/>
    </source>
</evidence>
<keyword evidence="5" id="KW-1185">Reference proteome</keyword>
<dbReference type="Gene3D" id="2.60.120.1440">
    <property type="match status" value="1"/>
</dbReference>
<feature type="transmembrane region" description="Helical" evidence="1">
    <location>
        <begin position="82"/>
        <end position="106"/>
    </location>
</feature>
<feature type="domain" description="FecR N-terminal" evidence="3">
    <location>
        <begin position="11"/>
        <end position="48"/>
    </location>
</feature>
<keyword evidence="1" id="KW-0472">Membrane</keyword>
<dbReference type="InterPro" id="IPR032623">
    <property type="entry name" value="FecR_N"/>
</dbReference>
<proteinExistence type="predicted"/>
<dbReference type="Proteomes" id="UP001176960">
    <property type="component" value="Unassembled WGS sequence"/>
</dbReference>
<dbReference type="GO" id="GO:0016989">
    <property type="term" value="F:sigma factor antagonist activity"/>
    <property type="evidence" value="ECO:0007669"/>
    <property type="project" value="TreeGrafter"/>
</dbReference>
<reference evidence="4" key="1">
    <citation type="submission" date="2023-03" db="EMBL/GenBank/DDBJ databases">
        <authorList>
            <person name="Cleenwerck I."/>
        </authorList>
    </citation>
    <scope>NUCLEOTIDE SEQUENCE</scope>
    <source>
        <strain evidence="4">LMG 32879</strain>
    </source>
</reference>
<comment type="caution">
    <text evidence="4">The sequence shown here is derived from an EMBL/GenBank/DDBJ whole genome shotgun (WGS) entry which is preliminary data.</text>
</comment>
<evidence type="ECO:0000256" key="1">
    <source>
        <dbReference type="SAM" id="Phobius"/>
    </source>
</evidence>
<feature type="domain" description="FecR protein" evidence="2">
    <location>
        <begin position="118"/>
        <end position="199"/>
    </location>
</feature>
<dbReference type="PANTHER" id="PTHR30273">
    <property type="entry name" value="PERIPLASMIC SIGNAL SENSOR AND SIGMA FACTOR ACTIVATOR FECR-RELATED"/>
    <property type="match status" value="1"/>
</dbReference>
<accession>A0AA35XXJ6</accession>
<evidence type="ECO:0000313" key="4">
    <source>
        <dbReference type="EMBL" id="CAI9120368.1"/>
    </source>
</evidence>
<dbReference type="Pfam" id="PF04773">
    <property type="entry name" value="FecR"/>
    <property type="match status" value="1"/>
</dbReference>
<evidence type="ECO:0000259" key="3">
    <source>
        <dbReference type="Pfam" id="PF16220"/>
    </source>
</evidence>
<organism evidence="4 5">
    <name type="scientific">Brytella acorum</name>
    <dbReference type="NCBI Taxonomy" id="2959299"/>
    <lineage>
        <taxon>Bacteria</taxon>
        <taxon>Pseudomonadati</taxon>
        <taxon>Pseudomonadota</taxon>
        <taxon>Alphaproteobacteria</taxon>
        <taxon>Acetobacterales</taxon>
        <taxon>Acetobacteraceae</taxon>
        <taxon>Brytella</taxon>
    </lineage>
</organism>
<keyword evidence="1" id="KW-1133">Transmembrane helix</keyword>
<name>A0AA35XXJ6_9PROT</name>
<sequence length="319" mass="34941">MTDEPQDIAETARRWIVRMASGAMTAEELSAFREWRAASPEHNAVFERERALWRALHLTPEQDRITRSTWKRLGRRGHVSRGLFLGSAAMVASMLVLYAPVASLWFRADHWSGITVQTLALTDGSRAILDSDTAIAIRYTATDRTITLLKGNALFEVKHDPHRPFRVLARDGVTEDVGTVFEVRQEETSVRVAVARGVVDVHAPLGAPTAVRLGTGDRTSYTDAMVARVEHGITPEEIAAWAHGDLILDDAPIHEAIAAIARYRRGGVYVLGSDTETPRISGAFRIDQADAAITTIAATAGMTVTHLPAGILLLRRRPG</sequence>
<dbReference type="AlphaFoldDB" id="A0AA35XXJ6"/>
<dbReference type="InterPro" id="IPR006860">
    <property type="entry name" value="FecR"/>
</dbReference>
<protein>
    <submittedName>
        <fullName evidence="4">FecR domain-containing protein</fullName>
    </submittedName>
</protein>
<dbReference type="RefSeq" id="WP_289843509.1">
    <property type="nucleotide sequence ID" value="NZ_CATKSH010000005.1"/>
</dbReference>
<keyword evidence="1" id="KW-0812">Transmembrane</keyword>
<gene>
    <name evidence="4" type="ORF">LMG32879_001200</name>
</gene>
<dbReference type="PIRSF" id="PIRSF018266">
    <property type="entry name" value="FecR"/>
    <property type="match status" value="1"/>
</dbReference>